<evidence type="ECO:0000313" key="2">
    <source>
        <dbReference type="Proteomes" id="UP000077342"/>
    </source>
</evidence>
<comment type="caution">
    <text evidence="1">The sequence shown here is derived from an EMBL/GenBank/DDBJ whole genome shotgun (WGS) entry which is preliminary data.</text>
</comment>
<name>A0A164DR21_9MYCO</name>
<sequence>MRSTDEIRAVVMCDSLPIFGDCVLPGGVVTDADDGVAQIGGVACPDGLVVAERTPAAGRVVGRVECRDVGDRDNGCAEVG</sequence>
<reference evidence="2" key="1">
    <citation type="submission" date="2016-04" db="EMBL/GenBank/DDBJ databases">
        <authorList>
            <person name="Strapagiel D."/>
            <person name="Borowka P."/>
            <person name="Marciniak B."/>
            <person name="Bakula Z."/>
            <person name="Van Ingen J."/>
            <person name="Safianowska A."/>
            <person name="Dziadek J."/>
            <person name="Jagielski T."/>
        </authorList>
    </citation>
    <scope>NUCLEOTIDE SEQUENCE [LARGE SCALE GENOMIC DNA]</scope>
    <source>
        <strain evidence="2">1010001458</strain>
    </source>
</reference>
<protein>
    <submittedName>
        <fullName evidence="1">Uncharacterized protein</fullName>
    </submittedName>
</protein>
<organism evidence="1 2">
    <name type="scientific">Mycobacterium ostraviense</name>
    <dbReference type="NCBI Taxonomy" id="2738409"/>
    <lineage>
        <taxon>Bacteria</taxon>
        <taxon>Bacillati</taxon>
        <taxon>Actinomycetota</taxon>
        <taxon>Actinomycetes</taxon>
        <taxon>Mycobacteriales</taxon>
        <taxon>Mycobacteriaceae</taxon>
        <taxon>Mycobacterium</taxon>
    </lineage>
</organism>
<gene>
    <name evidence="1" type="ORF">A4G28_04135</name>
</gene>
<dbReference type="Proteomes" id="UP000077342">
    <property type="component" value="Unassembled WGS sequence"/>
</dbReference>
<keyword evidence="2" id="KW-1185">Reference proteome</keyword>
<dbReference type="AlphaFoldDB" id="A0A164DR21"/>
<evidence type="ECO:0000313" key="1">
    <source>
        <dbReference type="EMBL" id="KZS66399.1"/>
    </source>
</evidence>
<proteinExistence type="predicted"/>
<dbReference type="EMBL" id="LWCI01000049">
    <property type="protein sequence ID" value="KZS66399.1"/>
    <property type="molecule type" value="Genomic_DNA"/>
</dbReference>
<accession>A0A164DR21</accession>